<dbReference type="EMBL" id="CP014504">
    <property type="protein sequence ID" value="AMP99517.1"/>
    <property type="molecule type" value="Genomic_DNA"/>
</dbReference>
<dbReference type="PROSITE" id="PS01124">
    <property type="entry name" value="HTH_ARAC_FAMILY_2"/>
    <property type="match status" value="1"/>
</dbReference>
<dbReference type="Gene3D" id="1.10.10.60">
    <property type="entry name" value="Homeodomain-like"/>
    <property type="match status" value="2"/>
</dbReference>
<evidence type="ECO:0000256" key="3">
    <source>
        <dbReference type="ARBA" id="ARBA00023163"/>
    </source>
</evidence>
<dbReference type="PANTHER" id="PTHR43280">
    <property type="entry name" value="ARAC-FAMILY TRANSCRIPTIONAL REGULATOR"/>
    <property type="match status" value="1"/>
</dbReference>
<keyword evidence="2" id="KW-0238">DNA-binding</keyword>
<keyword evidence="1" id="KW-0805">Transcription regulation</keyword>
<dbReference type="SUPFAM" id="SSF51215">
    <property type="entry name" value="Regulatory protein AraC"/>
    <property type="match status" value="1"/>
</dbReference>
<protein>
    <submittedName>
        <fullName evidence="5">Regulator</fullName>
    </submittedName>
</protein>
<dbReference type="Pfam" id="PF12833">
    <property type="entry name" value="HTH_18"/>
    <property type="match status" value="1"/>
</dbReference>
<evidence type="ECO:0000259" key="4">
    <source>
        <dbReference type="PROSITE" id="PS01124"/>
    </source>
</evidence>
<proteinExistence type="predicted"/>
<name>A0A127VE46_9SPHI</name>
<dbReference type="Proteomes" id="UP000071561">
    <property type="component" value="Chromosome"/>
</dbReference>
<evidence type="ECO:0000313" key="6">
    <source>
        <dbReference type="Proteomes" id="UP000071561"/>
    </source>
</evidence>
<dbReference type="InterPro" id="IPR009057">
    <property type="entry name" value="Homeodomain-like_sf"/>
</dbReference>
<dbReference type="AlphaFoldDB" id="A0A127VE46"/>
<feature type="domain" description="HTH araC/xylS-type" evidence="4">
    <location>
        <begin position="187"/>
        <end position="285"/>
    </location>
</feature>
<dbReference type="SMART" id="SM00342">
    <property type="entry name" value="HTH_ARAC"/>
    <property type="match status" value="1"/>
</dbReference>
<dbReference type="InterPro" id="IPR037923">
    <property type="entry name" value="HTH-like"/>
</dbReference>
<dbReference type="GO" id="GO:0003700">
    <property type="term" value="F:DNA-binding transcription factor activity"/>
    <property type="evidence" value="ECO:0007669"/>
    <property type="project" value="InterPro"/>
</dbReference>
<dbReference type="PRINTS" id="PR00032">
    <property type="entry name" value="HTHARAC"/>
</dbReference>
<keyword evidence="3" id="KW-0804">Transcription</keyword>
<dbReference type="KEGG" id="pcm:AY601_2629"/>
<sequence>MKLIKNHFHLLNADAVKLGNKWNFINVISPYYRLYYIAAGAGYINSPAGRTILGEGSLVLIPSFTLCDLHCEDYLFQYFVQFFEESPDGISLFAHCREILSVEAKDIDVLNLKRLLHINPGRGINRSDNPKVYEKDVYYKEYTKLNDLQSVSTQFETQGIIFQLLSRFMKSGRFMASPDVAIPSVVLSAMSYIQLNIAKPLKISQLASRANLNTDYFSRIFHRYTGKSPVNFISEKRIERAQYLIITTNIQYGEISELTGFDNPQYFSRIFKKITGLSPKDYRRQNQSMASIYPESIEKVACQEYIHDQEITYPAG</sequence>
<organism evidence="5 6">
    <name type="scientific">Pedobacter cryoconitis</name>
    <dbReference type="NCBI Taxonomy" id="188932"/>
    <lineage>
        <taxon>Bacteria</taxon>
        <taxon>Pseudomonadati</taxon>
        <taxon>Bacteroidota</taxon>
        <taxon>Sphingobacteriia</taxon>
        <taxon>Sphingobacteriales</taxon>
        <taxon>Sphingobacteriaceae</taxon>
        <taxon>Pedobacter</taxon>
    </lineage>
</organism>
<dbReference type="PANTHER" id="PTHR43280:SF2">
    <property type="entry name" value="HTH-TYPE TRANSCRIPTIONAL REGULATOR EXSA"/>
    <property type="match status" value="1"/>
</dbReference>
<dbReference type="SUPFAM" id="SSF46689">
    <property type="entry name" value="Homeodomain-like"/>
    <property type="match status" value="2"/>
</dbReference>
<dbReference type="RefSeq" id="WP_084359248.1">
    <property type="nucleotide sequence ID" value="NZ_CP014504.1"/>
</dbReference>
<dbReference type="GO" id="GO:0043565">
    <property type="term" value="F:sequence-specific DNA binding"/>
    <property type="evidence" value="ECO:0007669"/>
    <property type="project" value="InterPro"/>
</dbReference>
<evidence type="ECO:0000256" key="1">
    <source>
        <dbReference type="ARBA" id="ARBA00023015"/>
    </source>
</evidence>
<accession>A0A127VE46</accession>
<evidence type="ECO:0000313" key="5">
    <source>
        <dbReference type="EMBL" id="AMP99517.1"/>
    </source>
</evidence>
<evidence type="ECO:0000256" key="2">
    <source>
        <dbReference type="ARBA" id="ARBA00023125"/>
    </source>
</evidence>
<keyword evidence="6" id="KW-1185">Reference proteome</keyword>
<dbReference type="PATRIC" id="fig|188932.3.peg.2740"/>
<gene>
    <name evidence="5" type="ORF">AY601_2629</name>
</gene>
<dbReference type="InterPro" id="IPR018060">
    <property type="entry name" value="HTH_AraC"/>
</dbReference>
<reference evidence="5 6" key="1">
    <citation type="submission" date="2016-03" db="EMBL/GenBank/DDBJ databases">
        <title>Complete genome sequence of Pedobacter cryoconitis PAMC 27485.</title>
        <authorList>
            <person name="Lee J."/>
            <person name="Kim O.-S."/>
        </authorList>
    </citation>
    <scope>NUCLEOTIDE SEQUENCE [LARGE SCALE GENOMIC DNA]</scope>
    <source>
        <strain evidence="5 6">PAMC 27485</strain>
    </source>
</reference>
<dbReference type="InterPro" id="IPR020449">
    <property type="entry name" value="Tscrpt_reg_AraC-type_HTH"/>
</dbReference>